<dbReference type="GeneID" id="95975662"/>
<evidence type="ECO:0000313" key="1">
    <source>
        <dbReference type="EMBL" id="KAL1311887.1"/>
    </source>
</evidence>
<evidence type="ECO:0000313" key="2">
    <source>
        <dbReference type="Proteomes" id="UP001562354"/>
    </source>
</evidence>
<protein>
    <submittedName>
        <fullName evidence="1">Uncharacterized protein</fullName>
    </submittedName>
</protein>
<dbReference type="RefSeq" id="XP_069204736.1">
    <property type="nucleotide sequence ID" value="XM_069341224.1"/>
</dbReference>
<name>A0ABR3PR30_9PEZI</name>
<comment type="caution">
    <text evidence="1">The sequence shown here is derived from an EMBL/GenBank/DDBJ whole genome shotgun (WGS) entry which is preliminary data.</text>
</comment>
<keyword evidence="2" id="KW-1185">Reference proteome</keyword>
<reference evidence="1 2" key="1">
    <citation type="submission" date="2024-07" db="EMBL/GenBank/DDBJ databases">
        <title>Draft sequence of the Neodothiora populina.</title>
        <authorList>
            <person name="Drown D.D."/>
            <person name="Schuette U.S."/>
            <person name="Buechlein A.B."/>
            <person name="Rusch D.R."/>
            <person name="Winton L.W."/>
            <person name="Adams G.A."/>
        </authorList>
    </citation>
    <scope>NUCLEOTIDE SEQUENCE [LARGE SCALE GENOMIC DNA]</scope>
    <source>
        <strain evidence="1 2">CPC 39397</strain>
    </source>
</reference>
<dbReference type="Proteomes" id="UP001562354">
    <property type="component" value="Unassembled WGS sequence"/>
</dbReference>
<organism evidence="1 2">
    <name type="scientific">Neodothiora populina</name>
    <dbReference type="NCBI Taxonomy" id="2781224"/>
    <lineage>
        <taxon>Eukaryota</taxon>
        <taxon>Fungi</taxon>
        <taxon>Dikarya</taxon>
        <taxon>Ascomycota</taxon>
        <taxon>Pezizomycotina</taxon>
        <taxon>Dothideomycetes</taxon>
        <taxon>Dothideomycetidae</taxon>
        <taxon>Dothideales</taxon>
        <taxon>Dothioraceae</taxon>
        <taxon>Neodothiora</taxon>
    </lineage>
</organism>
<proteinExistence type="predicted"/>
<accession>A0ABR3PR30</accession>
<sequence length="85" mass="9260">MGAIVVLVLLFLLPIVGLLAWFVLSSCLGDNVRARVAAVDFDPRRGAYGRSYARGIGFGMGPATSEQIEMEDVIAKSWDEREAED</sequence>
<dbReference type="EMBL" id="JBFMKM010000001">
    <property type="protein sequence ID" value="KAL1311887.1"/>
    <property type="molecule type" value="Genomic_DNA"/>
</dbReference>
<gene>
    <name evidence="1" type="ORF">AAFC00_001959</name>
</gene>